<protein>
    <submittedName>
        <fullName evidence="1">Uncharacterized protein</fullName>
    </submittedName>
</protein>
<evidence type="ECO:0000313" key="1">
    <source>
        <dbReference type="EMBL" id="SJN12805.1"/>
    </source>
</evidence>
<accession>A0A1R4HZ33</accession>
<reference evidence="1 2" key="1">
    <citation type="submission" date="2017-02" db="EMBL/GenBank/DDBJ databases">
        <authorList>
            <person name="Dridi B."/>
        </authorList>
    </citation>
    <scope>NUCLEOTIDE SEQUENCE [LARGE SCALE GENOMIC DNA]</scope>
    <source>
        <strain evidence="1 2">JB380</strain>
    </source>
</reference>
<gene>
    <name evidence="1" type="ORF">CZ787_08925</name>
</gene>
<name>A0A1R4HZ33_9GAMM</name>
<organism evidence="1 2">
    <name type="scientific">Halomonas citrativorans</name>
    <dbReference type="NCBI Taxonomy" id="2742612"/>
    <lineage>
        <taxon>Bacteria</taxon>
        <taxon>Pseudomonadati</taxon>
        <taxon>Pseudomonadota</taxon>
        <taxon>Gammaproteobacteria</taxon>
        <taxon>Oceanospirillales</taxon>
        <taxon>Halomonadaceae</taxon>
        <taxon>Halomonas</taxon>
    </lineage>
</organism>
<dbReference type="AlphaFoldDB" id="A0A1R4HZ33"/>
<evidence type="ECO:0000313" key="2">
    <source>
        <dbReference type="Proteomes" id="UP000196331"/>
    </source>
</evidence>
<dbReference type="EMBL" id="FUKM01000033">
    <property type="protein sequence ID" value="SJN12805.1"/>
    <property type="molecule type" value="Genomic_DNA"/>
</dbReference>
<proteinExistence type="predicted"/>
<dbReference type="RefSeq" id="WP_254908591.1">
    <property type="nucleotide sequence ID" value="NZ_FUKM01000033.1"/>
</dbReference>
<dbReference type="Proteomes" id="UP000196331">
    <property type="component" value="Unassembled WGS sequence"/>
</dbReference>
<comment type="caution">
    <text evidence="1">The sequence shown here is derived from an EMBL/GenBank/DDBJ whole genome shotgun (WGS) entry which is preliminary data.</text>
</comment>
<sequence>MQHSMTQYPATNADIMEVWAQHALAQRAAFDAFAAYICDC</sequence>